<reference evidence="2 3" key="1">
    <citation type="journal article" date="2016" name="Fungal Biol.">
        <title>The genome of Xylona heveae provides a window into fungal endophytism.</title>
        <authorList>
            <person name="Gazis R."/>
            <person name="Kuo A."/>
            <person name="Riley R."/>
            <person name="LaButti K."/>
            <person name="Lipzen A."/>
            <person name="Lin J."/>
            <person name="Amirebrahimi M."/>
            <person name="Hesse C.N."/>
            <person name="Spatafora J.W."/>
            <person name="Henrissat B."/>
            <person name="Hainaut M."/>
            <person name="Grigoriev I.V."/>
            <person name="Hibbett D.S."/>
        </authorList>
    </citation>
    <scope>NUCLEOTIDE SEQUENCE [LARGE SCALE GENOMIC DNA]</scope>
    <source>
        <strain evidence="2 3">TC161</strain>
    </source>
</reference>
<dbReference type="SUPFAM" id="SSF56112">
    <property type="entry name" value="Protein kinase-like (PK-like)"/>
    <property type="match status" value="2"/>
</dbReference>
<dbReference type="AlphaFoldDB" id="A0A165AGA4"/>
<feature type="domain" description="Protein kinase" evidence="1">
    <location>
        <begin position="1"/>
        <end position="240"/>
    </location>
</feature>
<dbReference type="Proteomes" id="UP000076632">
    <property type="component" value="Unassembled WGS sequence"/>
</dbReference>
<name>A0A165AGA4_XYLHT</name>
<accession>A0A165AGA4</accession>
<evidence type="ECO:0000313" key="2">
    <source>
        <dbReference type="EMBL" id="KZF20427.1"/>
    </source>
</evidence>
<dbReference type="InterPro" id="IPR011009">
    <property type="entry name" value="Kinase-like_dom_sf"/>
</dbReference>
<dbReference type="InterPro" id="IPR051035">
    <property type="entry name" value="Mito_inheritance_9"/>
</dbReference>
<dbReference type="PANTHER" id="PTHR36091:SF2">
    <property type="entry name" value="AMINOGLYCOSIDE PHOSPHOTRANSFERASE DOMAIN-CONTAINING PROTEIN"/>
    <property type="match status" value="1"/>
</dbReference>
<dbReference type="RefSeq" id="XP_018185982.1">
    <property type="nucleotide sequence ID" value="XM_018336309.1"/>
</dbReference>
<dbReference type="OrthoDB" id="2968323at2759"/>
<evidence type="ECO:0000259" key="1">
    <source>
        <dbReference type="PROSITE" id="PS50011"/>
    </source>
</evidence>
<dbReference type="InterPro" id="IPR000719">
    <property type="entry name" value="Prot_kinase_dom"/>
</dbReference>
<dbReference type="EMBL" id="KV407463">
    <property type="protein sequence ID" value="KZF20427.1"/>
    <property type="molecule type" value="Genomic_DNA"/>
</dbReference>
<gene>
    <name evidence="2" type="ORF">L228DRAFT_285134</name>
</gene>
<dbReference type="STRING" id="1328760.A0A165AGA4"/>
<dbReference type="GO" id="GO:0005524">
    <property type="term" value="F:ATP binding"/>
    <property type="evidence" value="ECO:0007669"/>
    <property type="project" value="InterPro"/>
</dbReference>
<dbReference type="PANTHER" id="PTHR36091">
    <property type="entry name" value="ALTERED INHERITANCE OF MITOCHONDRIA PROTEIN 9, MITOCHONDRIAL"/>
    <property type="match status" value="1"/>
</dbReference>
<dbReference type="GO" id="GO:0005739">
    <property type="term" value="C:mitochondrion"/>
    <property type="evidence" value="ECO:0007669"/>
    <property type="project" value="TreeGrafter"/>
</dbReference>
<keyword evidence="3" id="KW-1185">Reference proteome</keyword>
<dbReference type="GeneID" id="28901446"/>
<dbReference type="Gene3D" id="3.30.200.20">
    <property type="entry name" value="Phosphorylase Kinase, domain 1"/>
    <property type="match status" value="1"/>
</dbReference>
<dbReference type="InterPro" id="IPR002575">
    <property type="entry name" value="Aminoglycoside_PTrfase"/>
</dbReference>
<evidence type="ECO:0000313" key="3">
    <source>
        <dbReference type="Proteomes" id="UP000076632"/>
    </source>
</evidence>
<dbReference type="PROSITE" id="PS50011">
    <property type="entry name" value="PROTEIN_KINASE_DOM"/>
    <property type="match status" value="1"/>
</dbReference>
<organism evidence="2 3">
    <name type="scientific">Xylona heveae (strain CBS 132557 / TC161)</name>
    <dbReference type="NCBI Taxonomy" id="1328760"/>
    <lineage>
        <taxon>Eukaryota</taxon>
        <taxon>Fungi</taxon>
        <taxon>Dikarya</taxon>
        <taxon>Ascomycota</taxon>
        <taxon>Pezizomycotina</taxon>
        <taxon>Xylonomycetes</taxon>
        <taxon>Xylonales</taxon>
        <taxon>Xylonaceae</taxon>
        <taxon>Xylona</taxon>
    </lineage>
</organism>
<dbReference type="GO" id="GO:0004672">
    <property type="term" value="F:protein kinase activity"/>
    <property type="evidence" value="ECO:0007669"/>
    <property type="project" value="InterPro"/>
</dbReference>
<dbReference type="Pfam" id="PF01636">
    <property type="entry name" value="APH"/>
    <property type="match status" value="2"/>
</dbReference>
<protein>
    <submittedName>
        <fullName evidence="2">Kinase-like protein</fullName>
    </submittedName>
</protein>
<dbReference type="Gene3D" id="1.10.510.10">
    <property type="entry name" value="Transferase(Phosphotransferase) domain 1"/>
    <property type="match status" value="1"/>
</dbReference>
<dbReference type="FunCoup" id="A0A165AGA4">
    <property type="interactions" value="15"/>
</dbReference>
<keyword evidence="2" id="KW-0418">Kinase</keyword>
<proteinExistence type="predicted"/>
<dbReference type="InParanoid" id="A0A165AGA4"/>
<dbReference type="Gene3D" id="3.90.1200.10">
    <property type="match status" value="1"/>
</dbReference>
<sequence length="772" mass="87210">MDRVRWIYQVTNAIAWLKQLRIAHCNLRPPNILLDDRSNAKLCNFDSVCNYGEYIQGATEPYYKWLDSGSFGVAGAASKQFVIGSCGYFIFISKDLVLCEAKSDLHGILIFGSIIQKCWKSSYLSIADLKCEIVTSVDSRDISDRCLSQLLVGWADAPLETAPEASRNGSPSASTSLLRVTNSLPYLNDLQYRVHSFYCLLYLMLNTRKCWQSISAVLRRLLSASQRLALDKYGKSENLFRQTSGRWLWNEAHQMSQHTRSFNESALKEVAARAMGINPSSHRIRIKKLAEGASNKVFVAAEQGRRLIIKMPDPLVPEHFITASEVATMEYMRSEIGIPVPEVLAWSISSDNPVGCEYIIMEEVPGIALNTTWHSLDVDQKFAIVDQILSLQTRLLQGSSGFSGYGSLYFTEDAITLGLSKRQPVMAKVPPRFCLGPLANNDFSDKRLKMAGVDGGPWHLPKDYLTAVAESFITKVKTSQHELERGHFLKEPFSFAVNTCSDTSPAAAIELLKQYEAAVPYLVSCYQEPVNLSRPALWHRDLHSGNIFVAPSGKITGIIDWQGTVALPLFLQARIPQFLAVESGSLLLELPDGFDSMTEPEKKRIWNNYRQSMLQQYYLSSLPDVAPEVSQILEGDPFASIRQLVTILGGGSFSRETDVLVLRELLIHIQRTWPEMHSRISSPPPCPISIGPNELRQHRIDGRRWNEFKDLLQHYNIPVAREGWVPKEEFEMQKRQLKVVLKDILNSLEDEKERQEFLDNIGRWDITDWKGL</sequence>
<keyword evidence="2" id="KW-0808">Transferase</keyword>